<organism evidence="6 7">
    <name type="scientific">Malikia spinosa</name>
    <dbReference type="NCBI Taxonomy" id="86180"/>
    <lineage>
        <taxon>Bacteria</taxon>
        <taxon>Pseudomonadati</taxon>
        <taxon>Pseudomonadota</taxon>
        <taxon>Betaproteobacteria</taxon>
        <taxon>Burkholderiales</taxon>
        <taxon>Comamonadaceae</taxon>
        <taxon>Malikia</taxon>
    </lineage>
</organism>
<protein>
    <submittedName>
        <fullName evidence="6">LysR family transcriptional regulator</fullName>
    </submittedName>
</protein>
<dbReference type="Gene3D" id="3.40.190.290">
    <property type="match status" value="1"/>
</dbReference>
<keyword evidence="7" id="KW-1185">Reference proteome</keyword>
<evidence type="ECO:0000313" key="7">
    <source>
        <dbReference type="Proteomes" id="UP000238326"/>
    </source>
</evidence>
<dbReference type="PANTHER" id="PTHR30537:SF5">
    <property type="entry name" value="HTH-TYPE TRANSCRIPTIONAL ACTIVATOR TTDR-RELATED"/>
    <property type="match status" value="1"/>
</dbReference>
<evidence type="ECO:0000256" key="1">
    <source>
        <dbReference type="ARBA" id="ARBA00009437"/>
    </source>
</evidence>
<dbReference type="RefSeq" id="WP_105728635.1">
    <property type="nucleotide sequence ID" value="NZ_PVLR01000011.1"/>
</dbReference>
<dbReference type="CDD" id="cd08422">
    <property type="entry name" value="PBP2_CrgA_like"/>
    <property type="match status" value="1"/>
</dbReference>
<keyword evidence="3" id="KW-0238">DNA-binding</keyword>
<evidence type="ECO:0000256" key="2">
    <source>
        <dbReference type="ARBA" id="ARBA00023015"/>
    </source>
</evidence>
<dbReference type="InterPro" id="IPR036388">
    <property type="entry name" value="WH-like_DNA-bd_sf"/>
</dbReference>
<feature type="domain" description="HTH lysR-type" evidence="5">
    <location>
        <begin position="1"/>
        <end position="59"/>
    </location>
</feature>
<keyword evidence="2" id="KW-0805">Transcription regulation</keyword>
<evidence type="ECO:0000313" key="6">
    <source>
        <dbReference type="EMBL" id="PRD69808.1"/>
    </source>
</evidence>
<reference evidence="6 7" key="1">
    <citation type="submission" date="2018-03" db="EMBL/GenBank/DDBJ databases">
        <title>Comparative genomics illustrates the genes involved in a hyperalkaliphilic mechanisms of Serpentinomonas isolated from highly-alkaline calcium-rich serpentinized springs.</title>
        <authorList>
            <person name="Suzuki S."/>
            <person name="Ishii S."/>
            <person name="Walworth N."/>
            <person name="Bird L."/>
            <person name="Kuenen J.G."/>
            <person name="Nealson K.H."/>
        </authorList>
    </citation>
    <scope>NUCLEOTIDE SEQUENCE [LARGE SCALE GENOMIC DNA]</scope>
    <source>
        <strain evidence="6 7">83</strain>
    </source>
</reference>
<dbReference type="PANTHER" id="PTHR30537">
    <property type="entry name" value="HTH-TYPE TRANSCRIPTIONAL REGULATOR"/>
    <property type="match status" value="1"/>
</dbReference>
<dbReference type="PROSITE" id="PS50931">
    <property type="entry name" value="HTH_LYSR"/>
    <property type="match status" value="1"/>
</dbReference>
<proteinExistence type="inferred from homology"/>
<evidence type="ECO:0000259" key="5">
    <source>
        <dbReference type="PROSITE" id="PS50931"/>
    </source>
</evidence>
<dbReference type="InterPro" id="IPR036390">
    <property type="entry name" value="WH_DNA-bd_sf"/>
</dbReference>
<dbReference type="InterPro" id="IPR005119">
    <property type="entry name" value="LysR_subst-bd"/>
</dbReference>
<dbReference type="Pfam" id="PF00126">
    <property type="entry name" value="HTH_1"/>
    <property type="match status" value="1"/>
</dbReference>
<accession>A0A2S9KH94</accession>
<dbReference type="Proteomes" id="UP000238326">
    <property type="component" value="Unassembled WGS sequence"/>
</dbReference>
<dbReference type="Gene3D" id="1.10.10.10">
    <property type="entry name" value="Winged helix-like DNA-binding domain superfamily/Winged helix DNA-binding domain"/>
    <property type="match status" value="1"/>
</dbReference>
<dbReference type="FunFam" id="1.10.10.10:FF:000001">
    <property type="entry name" value="LysR family transcriptional regulator"/>
    <property type="match status" value="1"/>
</dbReference>
<dbReference type="InterPro" id="IPR000847">
    <property type="entry name" value="LysR_HTH_N"/>
</dbReference>
<evidence type="ECO:0000256" key="4">
    <source>
        <dbReference type="ARBA" id="ARBA00023163"/>
    </source>
</evidence>
<dbReference type="Pfam" id="PF03466">
    <property type="entry name" value="LysR_substrate"/>
    <property type="match status" value="1"/>
</dbReference>
<dbReference type="GO" id="GO:0003700">
    <property type="term" value="F:DNA-binding transcription factor activity"/>
    <property type="evidence" value="ECO:0007669"/>
    <property type="project" value="InterPro"/>
</dbReference>
<dbReference type="SUPFAM" id="SSF53850">
    <property type="entry name" value="Periplasmic binding protein-like II"/>
    <property type="match status" value="1"/>
</dbReference>
<evidence type="ECO:0000256" key="3">
    <source>
        <dbReference type="ARBA" id="ARBA00023125"/>
    </source>
</evidence>
<dbReference type="SUPFAM" id="SSF46785">
    <property type="entry name" value="Winged helix' DNA-binding domain"/>
    <property type="match status" value="1"/>
</dbReference>
<dbReference type="InterPro" id="IPR058163">
    <property type="entry name" value="LysR-type_TF_proteobact-type"/>
</dbReference>
<keyword evidence="4" id="KW-0804">Transcription</keyword>
<comment type="caution">
    <text evidence="6">The sequence shown here is derived from an EMBL/GenBank/DDBJ whole genome shotgun (WGS) entry which is preliminary data.</text>
</comment>
<dbReference type="AlphaFoldDB" id="A0A2S9KH94"/>
<dbReference type="GO" id="GO:0003677">
    <property type="term" value="F:DNA binding"/>
    <property type="evidence" value="ECO:0007669"/>
    <property type="project" value="UniProtKB-KW"/>
</dbReference>
<dbReference type="OrthoDB" id="9080899at2"/>
<gene>
    <name evidence="6" type="ORF">C6P61_04000</name>
</gene>
<sequence>MDRLLSMRVFERVVDEGGFAAAARAMDMSAPVVTRLVADLEEHLGTRLLQRTTRRLSLTEAGQGYLSRVRNILQDIDEAHAVTSSHTTELAGLLRLHTPPVLASYVIAPLLAEFRRRYPKIMIEIEVQSIKEPPIEDFDITLLGADDSFDADIVARKVMESEAILVASPDYLKRRGVPAQPQDLAAHECLRLKQPNGRARIWRMWQPHQSAQVVEMAIEPVLQANHTDTLLRAALDGAGITSVAVDLVAPYLTRGELVRVLSPWITGRLAMYAALPSRKFIPQRTRVFLDFLLQETRQQASQALEACSNCSSS</sequence>
<name>A0A2S9KH94_9BURK</name>
<dbReference type="EMBL" id="PVLR01000011">
    <property type="protein sequence ID" value="PRD69808.1"/>
    <property type="molecule type" value="Genomic_DNA"/>
</dbReference>
<comment type="similarity">
    <text evidence="1">Belongs to the LysR transcriptional regulatory family.</text>
</comment>